<dbReference type="Gene3D" id="2.60.40.10">
    <property type="entry name" value="Immunoglobulins"/>
    <property type="match status" value="1"/>
</dbReference>
<dbReference type="SUPFAM" id="SSF52279">
    <property type="entry name" value="Beta-D-glucan exohydrolase, C-terminal domain"/>
    <property type="match status" value="1"/>
</dbReference>
<dbReference type="InterPro" id="IPR013783">
    <property type="entry name" value="Ig-like_fold"/>
</dbReference>
<dbReference type="Gene3D" id="3.40.50.1700">
    <property type="entry name" value="Glycoside hydrolase family 3 C-terminal domain"/>
    <property type="match status" value="1"/>
</dbReference>
<evidence type="ECO:0000313" key="5">
    <source>
        <dbReference type="Proteomes" id="UP000654279"/>
    </source>
</evidence>
<reference evidence="4" key="1">
    <citation type="submission" date="2020-08" db="EMBL/GenBank/DDBJ databases">
        <title>Genome public.</title>
        <authorList>
            <person name="Liu C."/>
            <person name="Sun Q."/>
        </authorList>
    </citation>
    <scope>NUCLEOTIDE SEQUENCE</scope>
    <source>
        <strain evidence="4">NSJ-44</strain>
    </source>
</reference>
<dbReference type="InterPro" id="IPR036962">
    <property type="entry name" value="Glyco_hydro_3_N_sf"/>
</dbReference>
<dbReference type="InterPro" id="IPR002772">
    <property type="entry name" value="Glyco_hydro_3_C"/>
</dbReference>
<dbReference type="Pfam" id="PF01915">
    <property type="entry name" value="Glyco_hydro_3_C"/>
    <property type="match status" value="1"/>
</dbReference>
<dbReference type="FunFam" id="2.60.40.10:FF:000495">
    <property type="entry name" value="Periplasmic beta-glucosidase"/>
    <property type="match status" value="1"/>
</dbReference>
<dbReference type="AlphaFoldDB" id="A0A926HMK3"/>
<accession>A0A926HMK3</accession>
<dbReference type="GO" id="GO:0005975">
    <property type="term" value="P:carbohydrate metabolic process"/>
    <property type="evidence" value="ECO:0007669"/>
    <property type="project" value="InterPro"/>
</dbReference>
<gene>
    <name evidence="4" type="ORF">H8699_09390</name>
</gene>
<dbReference type="SUPFAM" id="SSF51445">
    <property type="entry name" value="(Trans)glycosidases"/>
    <property type="match status" value="1"/>
</dbReference>
<dbReference type="EMBL" id="JACRSO010000003">
    <property type="protein sequence ID" value="MBC8529639.1"/>
    <property type="molecule type" value="Genomic_DNA"/>
</dbReference>
<dbReference type="PRINTS" id="PR00133">
    <property type="entry name" value="GLHYDRLASE3"/>
</dbReference>
<dbReference type="RefSeq" id="WP_249285452.1">
    <property type="nucleotide sequence ID" value="NZ_JACRSO010000003.1"/>
</dbReference>
<organism evidence="4 5">
    <name type="scientific">Luoshenia tenuis</name>
    <dbReference type="NCBI Taxonomy" id="2763654"/>
    <lineage>
        <taxon>Bacteria</taxon>
        <taxon>Bacillati</taxon>
        <taxon>Bacillota</taxon>
        <taxon>Clostridia</taxon>
        <taxon>Christensenellales</taxon>
        <taxon>Christensenellaceae</taxon>
        <taxon>Luoshenia</taxon>
    </lineage>
</organism>
<comment type="caution">
    <text evidence="4">The sequence shown here is derived from an EMBL/GenBank/DDBJ whole genome shotgun (WGS) entry which is preliminary data.</text>
</comment>
<dbReference type="GO" id="GO:0008422">
    <property type="term" value="F:beta-glucosidase activity"/>
    <property type="evidence" value="ECO:0007669"/>
    <property type="project" value="UniProtKB-ARBA"/>
</dbReference>
<keyword evidence="5" id="KW-1185">Reference proteome</keyword>
<dbReference type="Proteomes" id="UP000654279">
    <property type="component" value="Unassembled WGS sequence"/>
</dbReference>
<keyword evidence="2 4" id="KW-0378">Hydrolase</keyword>
<feature type="domain" description="Fibronectin type III-like" evidence="3">
    <location>
        <begin position="579"/>
        <end position="649"/>
    </location>
</feature>
<evidence type="ECO:0000256" key="1">
    <source>
        <dbReference type="ARBA" id="ARBA00005336"/>
    </source>
</evidence>
<dbReference type="Pfam" id="PF14310">
    <property type="entry name" value="Fn3-like"/>
    <property type="match status" value="1"/>
</dbReference>
<dbReference type="Pfam" id="PF00933">
    <property type="entry name" value="Glyco_hydro_3"/>
    <property type="match status" value="1"/>
</dbReference>
<dbReference type="InterPro" id="IPR017853">
    <property type="entry name" value="GH"/>
</dbReference>
<dbReference type="SMART" id="SM01217">
    <property type="entry name" value="Fn3_like"/>
    <property type="match status" value="1"/>
</dbReference>
<evidence type="ECO:0000256" key="2">
    <source>
        <dbReference type="ARBA" id="ARBA00022801"/>
    </source>
</evidence>
<dbReference type="InterPro" id="IPR036881">
    <property type="entry name" value="Glyco_hydro_3_C_sf"/>
</dbReference>
<name>A0A926HMK3_9FIRM</name>
<proteinExistence type="inferred from homology"/>
<dbReference type="PANTHER" id="PTHR42715">
    <property type="entry name" value="BETA-GLUCOSIDASE"/>
    <property type="match status" value="1"/>
</dbReference>
<evidence type="ECO:0000259" key="3">
    <source>
        <dbReference type="SMART" id="SM01217"/>
    </source>
</evidence>
<dbReference type="InterPro" id="IPR026891">
    <property type="entry name" value="Fn3-like"/>
</dbReference>
<dbReference type="PANTHER" id="PTHR42715:SF10">
    <property type="entry name" value="BETA-GLUCOSIDASE"/>
    <property type="match status" value="1"/>
</dbReference>
<sequence>MTVKEIISQLTLEEKAGLCSGEDFWHLKSVQRLGLPGVMVCDGPHGLRKQASEADHLGLKLSVPAVCFPAASATACSFDTALLEEMGAALGQMCQAEDVSVLLGPAVNIKRSPLCGRNFEYFSEDPCLAGEMAAAHIRGVQSQNVGTSLKHFAANNQEYRRMTSSSQVDERTLREIYFPAFERAVKKAQPWTVMCSYNRINGEFASENKWLLTDVLRDEWGFEGYAMTDWGACNDRVKGLKAGLELEMPASGGVNDREIVRAVREGRLDEAVLDRAVERILNITLRYLQNHKPTVCDLDAQNQLARKVARESMVLLKNQGALPIAKEQKVAFIGAFAKTPRYQGGGSSHINATKVTGALEAAQGRFNVTYAPGYSLEGETPDPALIAQAVSVAKAADVAVVFAGLPDAFESEGYDRTHMRMPQSHNALIEAVAAAQPNTVVVLYNGSPVETPWIDQVNALLEGYLGGQAVGAATVDLLFGDCSPCGKLAETFPLRLEDNPSYLNFPGVKDTVEYREGVFVGYRYYDSKKMPVRFPFGFGLSYTQFAYSDLCLSADTLGPDDTLTCRLKVKNTGSRPGKEIVQLYVRDCTGAALRPDKELRGFAKVTLQPGEEKEVTLTLDMRAFAFYDVESHAWRAADGTFEILVGASSRDIRLTGQVRFQNPAQAPVQVHENWTVGDLLADPRTGPAAKKLLGQMMPDLDLEDEKAKDDMMLHVMLNLPLRSVRSFVGADFDNDRLRGLIDKMNAALGG</sequence>
<dbReference type="InterPro" id="IPR001764">
    <property type="entry name" value="Glyco_hydro_3_N"/>
</dbReference>
<dbReference type="InterPro" id="IPR050288">
    <property type="entry name" value="Cellulose_deg_GH3"/>
</dbReference>
<comment type="similarity">
    <text evidence="1">Belongs to the glycosyl hydrolase 3 family.</text>
</comment>
<protein>
    <submittedName>
        <fullName evidence="4">Glycoside hydrolase family 3 C-terminal domain-containing protein</fullName>
    </submittedName>
</protein>
<evidence type="ECO:0000313" key="4">
    <source>
        <dbReference type="EMBL" id="MBC8529639.1"/>
    </source>
</evidence>
<dbReference type="Gene3D" id="3.20.20.300">
    <property type="entry name" value="Glycoside hydrolase, family 3, N-terminal domain"/>
    <property type="match status" value="1"/>
</dbReference>